<feature type="signal peptide" evidence="2">
    <location>
        <begin position="1"/>
        <end position="16"/>
    </location>
</feature>
<dbReference type="Proteomes" id="UP000578531">
    <property type="component" value="Unassembled WGS sequence"/>
</dbReference>
<reference evidence="3 4" key="1">
    <citation type="journal article" date="2020" name="Genomics">
        <title>Complete, high-quality genomes from long-read metagenomic sequencing of two wolf lichen thalli reveals enigmatic genome architecture.</title>
        <authorList>
            <person name="McKenzie S.K."/>
            <person name="Walston R.F."/>
            <person name="Allen J.L."/>
        </authorList>
    </citation>
    <scope>NUCLEOTIDE SEQUENCE [LARGE SCALE GENOMIC DNA]</scope>
    <source>
        <strain evidence="3">WasteWater2</strain>
    </source>
</reference>
<protein>
    <submittedName>
        <fullName evidence="3">Uncharacterized protein</fullName>
    </submittedName>
</protein>
<evidence type="ECO:0000313" key="3">
    <source>
        <dbReference type="EMBL" id="KAF6239796.1"/>
    </source>
</evidence>
<comment type="caution">
    <text evidence="3">The sequence shown here is derived from an EMBL/GenBank/DDBJ whole genome shotgun (WGS) entry which is preliminary data.</text>
</comment>
<evidence type="ECO:0000313" key="4">
    <source>
        <dbReference type="Proteomes" id="UP000578531"/>
    </source>
</evidence>
<dbReference type="GeneID" id="59284016"/>
<evidence type="ECO:0000256" key="1">
    <source>
        <dbReference type="SAM" id="MobiDB-lite"/>
    </source>
</evidence>
<dbReference type="EMBL" id="JACCJC010000005">
    <property type="protein sequence ID" value="KAF6239796.1"/>
    <property type="molecule type" value="Genomic_DNA"/>
</dbReference>
<name>A0A8H6L8L6_9LECA</name>
<feature type="chain" id="PRO_5034137790" evidence="2">
    <location>
        <begin position="17"/>
        <end position="163"/>
    </location>
</feature>
<feature type="region of interest" description="Disordered" evidence="1">
    <location>
        <begin position="142"/>
        <end position="163"/>
    </location>
</feature>
<keyword evidence="4" id="KW-1185">Reference proteome</keyword>
<keyword evidence="2" id="KW-0732">Signal</keyword>
<dbReference type="AlphaFoldDB" id="A0A8H6L8L6"/>
<proteinExistence type="predicted"/>
<evidence type="ECO:0000256" key="2">
    <source>
        <dbReference type="SAM" id="SignalP"/>
    </source>
</evidence>
<dbReference type="RefSeq" id="XP_037169071.1">
    <property type="nucleotide sequence ID" value="XM_037304276.1"/>
</dbReference>
<sequence length="163" mass="17752">MMRLFLLSSLFSTALSIVLPAERDTVAFEVAGRDLVPRADSHSTSVTMDPTRLSYGNLKPADVMQHLSGPCNDQLTGCDYENTGSLNIPSEMYVDATTIPIAGTLKLNPKGDFSLGNGSQFVDCIVKSVPYGAQCKTQSWNQLTLNPKPPRPQTPWARRHSAP</sequence>
<gene>
    <name evidence="3" type="ORF">HO173_002342</name>
</gene>
<accession>A0A8H6L8L6</accession>
<organism evidence="3 4">
    <name type="scientific">Letharia columbiana</name>
    <dbReference type="NCBI Taxonomy" id="112416"/>
    <lineage>
        <taxon>Eukaryota</taxon>
        <taxon>Fungi</taxon>
        <taxon>Dikarya</taxon>
        <taxon>Ascomycota</taxon>
        <taxon>Pezizomycotina</taxon>
        <taxon>Lecanoromycetes</taxon>
        <taxon>OSLEUM clade</taxon>
        <taxon>Lecanoromycetidae</taxon>
        <taxon>Lecanorales</taxon>
        <taxon>Lecanorineae</taxon>
        <taxon>Parmeliaceae</taxon>
        <taxon>Letharia</taxon>
    </lineage>
</organism>